<dbReference type="InterPro" id="IPR006486">
    <property type="entry name" value="PYST_A"/>
</dbReference>
<dbReference type="Gene3D" id="3.30.530.20">
    <property type="match status" value="1"/>
</dbReference>
<dbReference type="Proteomes" id="UP000515308">
    <property type="component" value="Chromosome PVLDE_03"/>
</dbReference>
<feature type="signal peptide" evidence="1">
    <location>
        <begin position="1"/>
        <end position="21"/>
    </location>
</feature>
<organism evidence="2 3">
    <name type="scientific">Plasmodium vinckei lentum</name>
    <dbReference type="NCBI Taxonomy" id="138297"/>
    <lineage>
        <taxon>Eukaryota</taxon>
        <taxon>Sar</taxon>
        <taxon>Alveolata</taxon>
        <taxon>Apicomplexa</taxon>
        <taxon>Aconoidasida</taxon>
        <taxon>Haemosporida</taxon>
        <taxon>Plasmodiidae</taxon>
        <taxon>Plasmodium</taxon>
        <taxon>Plasmodium (Vinckeia)</taxon>
    </lineage>
</organism>
<dbReference type="AlphaFoldDB" id="A0A6V7RW52"/>
<name>A0A6V7RW52_PLAVN</name>
<dbReference type="NCBIfam" id="TIGR01599">
    <property type="entry name" value="PYST-A"/>
    <property type="match status" value="1"/>
</dbReference>
<protein>
    <submittedName>
        <fullName evidence="2">Fam-a protein</fullName>
    </submittedName>
</protein>
<proteinExistence type="predicted"/>
<dbReference type="SUPFAM" id="SSF55961">
    <property type="entry name" value="Bet v1-like"/>
    <property type="match status" value="1"/>
</dbReference>
<accession>A0A6V7RW52</accession>
<dbReference type="EMBL" id="LR865365">
    <property type="protein sequence ID" value="CAD2085032.1"/>
    <property type="molecule type" value="Genomic_DNA"/>
</dbReference>
<dbReference type="VEuPathDB" id="PlasmoDB:PVLDE_0300060"/>
<gene>
    <name evidence="2" type="ORF">PVLDE_0300060</name>
</gene>
<feature type="chain" id="PRO_5027593639" evidence="1">
    <location>
        <begin position="22"/>
        <end position="309"/>
    </location>
</feature>
<evidence type="ECO:0000256" key="1">
    <source>
        <dbReference type="SAM" id="SignalP"/>
    </source>
</evidence>
<dbReference type="InterPro" id="IPR023393">
    <property type="entry name" value="START-like_dom_sf"/>
</dbReference>
<reference evidence="2 3" key="1">
    <citation type="submission" date="2020-08" db="EMBL/GenBank/DDBJ databases">
        <authorList>
            <person name="Ramaprasad A."/>
        </authorList>
    </citation>
    <scope>NUCLEOTIDE SEQUENCE [LARGE SCALE GENOMIC DNA]</scope>
</reference>
<evidence type="ECO:0000313" key="2">
    <source>
        <dbReference type="EMBL" id="CAD2085032.1"/>
    </source>
</evidence>
<sequence length="309" mass="36633">MNKVCMKTVFAILILFPYVRNQVLETDPVPREVFLTEGLKNPVIYDPDEIYEQNKHLFCADSDEEEHAEEIMQDAQRMFLKYVTNQYVFKFYEQYDNDTSLYFKKCQGDKYVGKIYTKIHYPHKYNEIVKTLWDPNGEKKYNPDFVSGKVIRAYNPNLLMIQQRYKNGFMGRHRYFYALTAKYEISNDTTIIVKASANINDHNRNRKNSENLLIKSANSYEFDADPDEDITAGRLSHMVVDLSGYIITKKKDHILIAHVDSFHDNHPAPYKWYKLAKKSERLGYVTDLRDYIDDKYTYYPKMGDFSFTF</sequence>
<keyword evidence="1" id="KW-0732">Signal</keyword>
<evidence type="ECO:0000313" key="3">
    <source>
        <dbReference type="Proteomes" id="UP000515308"/>
    </source>
</evidence>